<reference evidence="13 14" key="1">
    <citation type="submission" date="2020-09" db="EMBL/GenBank/DDBJ databases">
        <title>Dyella sp. 7MK23 isolated from forest soil.</title>
        <authorList>
            <person name="Fu J."/>
        </authorList>
    </citation>
    <scope>NUCLEOTIDE SEQUENCE [LARGE SCALE GENOMIC DNA]</scope>
    <source>
        <strain evidence="13 14">7MK23</strain>
    </source>
</reference>
<dbReference type="GO" id="GO:0004856">
    <property type="term" value="F:D-xylulokinase activity"/>
    <property type="evidence" value="ECO:0007669"/>
    <property type="project" value="UniProtKB-EC"/>
</dbReference>
<dbReference type="PANTHER" id="PTHR43095">
    <property type="entry name" value="SUGAR KINASE"/>
    <property type="match status" value="1"/>
</dbReference>
<evidence type="ECO:0000256" key="3">
    <source>
        <dbReference type="ARBA" id="ARBA00022679"/>
    </source>
</evidence>
<protein>
    <recommendedName>
        <fullName evidence="8 10">Xylulose kinase</fullName>
        <shortName evidence="8 10">Xylulokinase</shortName>
        <ecNumber evidence="8 10">2.7.1.17</ecNumber>
    </recommendedName>
</protein>
<feature type="binding site" evidence="8">
    <location>
        <begin position="82"/>
        <end position="83"/>
    </location>
    <ligand>
        <name>substrate</name>
    </ligand>
</feature>
<dbReference type="PROSITE" id="PS00445">
    <property type="entry name" value="FGGY_KINASES_2"/>
    <property type="match status" value="1"/>
</dbReference>
<keyword evidence="5 8" id="KW-0418">Kinase</keyword>
<evidence type="ECO:0000259" key="11">
    <source>
        <dbReference type="Pfam" id="PF00370"/>
    </source>
</evidence>
<dbReference type="InterPro" id="IPR018484">
    <property type="entry name" value="FGGY_N"/>
</dbReference>
<evidence type="ECO:0000256" key="4">
    <source>
        <dbReference type="ARBA" id="ARBA00022741"/>
    </source>
</evidence>
<keyword evidence="14" id="KW-1185">Reference proteome</keyword>
<comment type="caution">
    <text evidence="13">The sequence shown here is derived from an EMBL/GenBank/DDBJ whole genome shotgun (WGS) entry which is preliminary data.</text>
</comment>
<comment type="function">
    <text evidence="8">Catalyzes the phosphorylation of D-xylulose to D-xylulose 5-phosphate.</text>
</comment>
<evidence type="ECO:0000256" key="2">
    <source>
        <dbReference type="ARBA" id="ARBA00022629"/>
    </source>
</evidence>
<evidence type="ECO:0000256" key="1">
    <source>
        <dbReference type="ARBA" id="ARBA00009156"/>
    </source>
</evidence>
<sequence>MFLGIDLGTSAVKAVLIDESGAVRAMAAHPLPISNPQPRWSEQQPDDWWQATQSSVEQLLEAAQAQGISPRQIAGIGLSGQMHGATVLDRDHRVLRPAILWNDGRSDAQCREMEGWPAFRQITGNLAMPGFTAPKLLWLREHEPRVFERIAKVLLPKDYLRWRLTGEFATDVSDAAGTLWLDVAQRCWSTRMLDACGLSLDTMPAVHEGNAVTGYLDAELAQRWGMQRVPVAAGGGDNAAGAVGVGMVRHGQAMLSLGTSGVYFAVSDGYRARPEDAVHSFCHALPGSWHLMSVMLNAASCLDFTASLGGYANVAGMLADAEQAGLRREGPLFLPYLSGERTPHNDVHACGAFAGLRVDSTRADLANAALEGVGLGLLDGIEAVDAAGLRVDQITVIGGGSRSGYWTQMLADIIGRPLILRAGGEVGAALGAARLAHLAAEPGARIEQVCGMPETVAVRKPDAARHAYFRERRQPRFRALYRQLAAVYRADEGEPT</sequence>
<dbReference type="InterPro" id="IPR018483">
    <property type="entry name" value="Carb_kinase_FGGY_CS"/>
</dbReference>
<proteinExistence type="inferred from homology"/>
<dbReference type="Pfam" id="PF00370">
    <property type="entry name" value="FGGY_N"/>
    <property type="match status" value="1"/>
</dbReference>
<dbReference type="HAMAP" id="MF_02220">
    <property type="entry name" value="XylB"/>
    <property type="match status" value="1"/>
</dbReference>
<gene>
    <name evidence="8 10 13" type="primary">xylB</name>
    <name evidence="13" type="ORF">IGX34_16190</name>
</gene>
<dbReference type="PANTHER" id="PTHR43095:SF6">
    <property type="entry name" value="XYLULOSE KINASE"/>
    <property type="match status" value="1"/>
</dbReference>
<dbReference type="RefSeq" id="WP_192556759.1">
    <property type="nucleotide sequence ID" value="NZ_JACZZA010000010.1"/>
</dbReference>
<feature type="domain" description="Carbohydrate kinase FGGY C-terminal" evidence="12">
    <location>
        <begin position="253"/>
        <end position="439"/>
    </location>
</feature>
<evidence type="ECO:0000256" key="8">
    <source>
        <dbReference type="HAMAP-Rule" id="MF_02220"/>
    </source>
</evidence>
<dbReference type="PIRSF" id="PIRSF000538">
    <property type="entry name" value="GlpK"/>
    <property type="match status" value="1"/>
</dbReference>
<dbReference type="EC" id="2.7.1.17" evidence="8 10"/>
<dbReference type="InterPro" id="IPR006000">
    <property type="entry name" value="Xylulokinase"/>
</dbReference>
<feature type="domain" description="Carbohydrate kinase FGGY N-terminal" evidence="11">
    <location>
        <begin position="1"/>
        <end position="244"/>
    </location>
</feature>
<dbReference type="InterPro" id="IPR050406">
    <property type="entry name" value="FGGY_Carb_Kinase"/>
</dbReference>
<evidence type="ECO:0000256" key="7">
    <source>
        <dbReference type="ARBA" id="ARBA00023277"/>
    </source>
</evidence>
<evidence type="ECO:0000256" key="5">
    <source>
        <dbReference type="ARBA" id="ARBA00022777"/>
    </source>
</evidence>
<dbReference type="PROSITE" id="PS00933">
    <property type="entry name" value="FGGY_KINASES_1"/>
    <property type="match status" value="1"/>
</dbReference>
<keyword evidence="6 8" id="KW-0067">ATP-binding</keyword>
<evidence type="ECO:0000256" key="10">
    <source>
        <dbReference type="RuleBase" id="RU364073"/>
    </source>
</evidence>
<dbReference type="Proteomes" id="UP000651010">
    <property type="component" value="Unassembled WGS sequence"/>
</dbReference>
<keyword evidence="3 8" id="KW-0808">Transferase</keyword>
<accession>A0ABR9GD16</accession>
<dbReference type="Pfam" id="PF02782">
    <property type="entry name" value="FGGY_C"/>
    <property type="match status" value="1"/>
</dbReference>
<comment type="catalytic activity">
    <reaction evidence="8 10">
        <text>D-xylulose + ATP = D-xylulose 5-phosphate + ADP + H(+)</text>
        <dbReference type="Rhea" id="RHEA:10964"/>
        <dbReference type="ChEBI" id="CHEBI:15378"/>
        <dbReference type="ChEBI" id="CHEBI:17140"/>
        <dbReference type="ChEBI" id="CHEBI:30616"/>
        <dbReference type="ChEBI" id="CHEBI:57737"/>
        <dbReference type="ChEBI" id="CHEBI:456216"/>
        <dbReference type="EC" id="2.7.1.17"/>
    </reaction>
</comment>
<evidence type="ECO:0000256" key="9">
    <source>
        <dbReference type="RuleBase" id="RU003733"/>
    </source>
</evidence>
<dbReference type="InterPro" id="IPR043129">
    <property type="entry name" value="ATPase_NBD"/>
</dbReference>
<organism evidence="13 14">
    <name type="scientific">Dyella acidiphila</name>
    <dbReference type="NCBI Taxonomy" id="2775866"/>
    <lineage>
        <taxon>Bacteria</taxon>
        <taxon>Pseudomonadati</taxon>
        <taxon>Pseudomonadota</taxon>
        <taxon>Gammaproteobacteria</taxon>
        <taxon>Lysobacterales</taxon>
        <taxon>Rhodanobacteraceae</taxon>
        <taxon>Dyella</taxon>
    </lineage>
</organism>
<dbReference type="NCBIfam" id="TIGR01312">
    <property type="entry name" value="XylB"/>
    <property type="match status" value="1"/>
</dbReference>
<dbReference type="InterPro" id="IPR000577">
    <property type="entry name" value="Carb_kinase_FGGY"/>
</dbReference>
<dbReference type="EMBL" id="JACZZA010000010">
    <property type="protein sequence ID" value="MBE1161924.1"/>
    <property type="molecule type" value="Genomic_DNA"/>
</dbReference>
<dbReference type="CDD" id="cd07808">
    <property type="entry name" value="ASKHA_NBD_FGGY_EcXK-like"/>
    <property type="match status" value="1"/>
</dbReference>
<dbReference type="SUPFAM" id="SSF53067">
    <property type="entry name" value="Actin-like ATPase domain"/>
    <property type="match status" value="2"/>
</dbReference>
<dbReference type="InterPro" id="IPR018485">
    <property type="entry name" value="FGGY_C"/>
</dbReference>
<evidence type="ECO:0000256" key="6">
    <source>
        <dbReference type="ARBA" id="ARBA00022840"/>
    </source>
</evidence>
<evidence type="ECO:0000313" key="13">
    <source>
        <dbReference type="EMBL" id="MBE1161924.1"/>
    </source>
</evidence>
<evidence type="ECO:0000259" key="12">
    <source>
        <dbReference type="Pfam" id="PF02782"/>
    </source>
</evidence>
<dbReference type="Gene3D" id="3.30.420.40">
    <property type="match status" value="2"/>
</dbReference>
<keyword evidence="7 8" id="KW-0119">Carbohydrate metabolism</keyword>
<keyword evidence="4 8" id="KW-0547">Nucleotide-binding</keyword>
<feature type="active site" description="Proton acceptor" evidence="8">
    <location>
        <position position="237"/>
    </location>
</feature>
<keyword evidence="2 8" id="KW-0859">Xylose metabolism</keyword>
<name>A0ABR9GD16_9GAMM</name>
<feature type="site" description="Important for activity" evidence="8">
    <location>
        <position position="6"/>
    </location>
</feature>
<comment type="similarity">
    <text evidence="1 8 9">Belongs to the FGGY kinase family.</text>
</comment>
<evidence type="ECO:0000313" key="14">
    <source>
        <dbReference type="Proteomes" id="UP000651010"/>
    </source>
</evidence>